<feature type="domain" description="Glycoside hydrolase family 3 N-terminal" evidence="6">
    <location>
        <begin position="3"/>
        <end position="190"/>
    </location>
</feature>
<dbReference type="GO" id="GO:0004563">
    <property type="term" value="F:beta-N-acetylhexosaminidase activity"/>
    <property type="evidence" value="ECO:0007669"/>
    <property type="project" value="UniProtKB-EC"/>
</dbReference>
<name>A0A132NLS2_9ACTN</name>
<evidence type="ECO:0000256" key="3">
    <source>
        <dbReference type="ARBA" id="ARBA00012663"/>
    </source>
</evidence>
<organism evidence="7 8">
    <name type="scientific">Carbonactinospora thermoautotrophica</name>
    <dbReference type="NCBI Taxonomy" id="1469144"/>
    <lineage>
        <taxon>Bacteria</taxon>
        <taxon>Bacillati</taxon>
        <taxon>Actinomycetota</taxon>
        <taxon>Actinomycetes</taxon>
        <taxon>Kitasatosporales</taxon>
        <taxon>Carbonactinosporaceae</taxon>
        <taxon>Carbonactinospora</taxon>
    </lineage>
</organism>
<dbReference type="RefSeq" id="WP_332835156.1">
    <property type="nucleotide sequence ID" value="NZ_JYIK01000085.1"/>
</dbReference>
<gene>
    <name evidence="7" type="ORF">TR74_00350</name>
</gene>
<feature type="non-terminal residue" evidence="7">
    <location>
        <position position="192"/>
    </location>
</feature>
<protein>
    <recommendedName>
        <fullName evidence="3">beta-N-acetylhexosaminidase</fullName>
        <ecNumber evidence="3">3.2.1.52</ecNumber>
    </recommendedName>
</protein>
<dbReference type="SUPFAM" id="SSF51445">
    <property type="entry name" value="(Trans)glycosidases"/>
    <property type="match status" value="1"/>
</dbReference>
<dbReference type="Pfam" id="PF00933">
    <property type="entry name" value="Glyco_hydro_3"/>
    <property type="match status" value="1"/>
</dbReference>
<comment type="catalytic activity">
    <reaction evidence="1">
        <text>Hydrolysis of terminal non-reducing N-acetyl-D-hexosamine residues in N-acetyl-beta-D-hexosaminides.</text>
        <dbReference type="EC" id="3.2.1.52"/>
    </reaction>
</comment>
<dbReference type="PANTHER" id="PTHR30480">
    <property type="entry name" value="BETA-HEXOSAMINIDASE-RELATED"/>
    <property type="match status" value="1"/>
</dbReference>
<dbReference type="InterPro" id="IPR036962">
    <property type="entry name" value="Glyco_hydro_3_N_sf"/>
</dbReference>
<dbReference type="EC" id="3.2.1.52" evidence="3"/>
<proteinExistence type="inferred from homology"/>
<keyword evidence="4" id="KW-0378">Hydrolase</keyword>
<accession>A0A132NLS2</accession>
<sequence length="192" mass="20027">VADKVGQLFVTYAFGDRADTADPADVAENRKRHGVDNAQQLIDRYRLGGIVYFTWSRNLRQPTQIAELSNGLQRAALGRPGGIPLLISIDQEQGVVNRLGALATQFPGAMPLGAGGSFGDALTAARITGSELRALGVNQNYAPVADVNVNPANPVIGVRSFGADPALAARLTAAQVRGYQEPAPHGAGVAAT</sequence>
<dbReference type="GO" id="GO:0009254">
    <property type="term" value="P:peptidoglycan turnover"/>
    <property type="evidence" value="ECO:0007669"/>
    <property type="project" value="TreeGrafter"/>
</dbReference>
<evidence type="ECO:0000256" key="2">
    <source>
        <dbReference type="ARBA" id="ARBA00005336"/>
    </source>
</evidence>
<evidence type="ECO:0000313" key="8">
    <source>
        <dbReference type="Proteomes" id="UP000070598"/>
    </source>
</evidence>
<keyword evidence="5" id="KW-0326">Glycosidase</keyword>
<reference evidence="8" key="1">
    <citation type="submission" date="2015-02" db="EMBL/GenBank/DDBJ databases">
        <title>Physiological reanalysis, assessment of diazotrophy, and genome sequences of multiple isolates of Streptomyces thermoautotrophicus.</title>
        <authorList>
            <person name="MacKellar D.C."/>
            <person name="Lieber L."/>
            <person name="Norman J."/>
            <person name="Bolger A."/>
            <person name="Tobin C."/>
            <person name="Murray J.W."/>
            <person name="Friesen M."/>
            <person name="Prell J."/>
        </authorList>
    </citation>
    <scope>NUCLEOTIDE SEQUENCE [LARGE SCALE GENOMIC DNA]</scope>
    <source>
        <strain evidence="8">UBT1</strain>
    </source>
</reference>
<comment type="similarity">
    <text evidence="2">Belongs to the glycosyl hydrolase 3 family.</text>
</comment>
<evidence type="ECO:0000256" key="4">
    <source>
        <dbReference type="ARBA" id="ARBA00022801"/>
    </source>
</evidence>
<dbReference type="InterPro" id="IPR017853">
    <property type="entry name" value="GH"/>
</dbReference>
<dbReference type="GO" id="GO:0005975">
    <property type="term" value="P:carbohydrate metabolic process"/>
    <property type="evidence" value="ECO:0007669"/>
    <property type="project" value="InterPro"/>
</dbReference>
<dbReference type="InterPro" id="IPR050226">
    <property type="entry name" value="NagZ_Beta-hexosaminidase"/>
</dbReference>
<dbReference type="Proteomes" id="UP000070598">
    <property type="component" value="Unassembled WGS sequence"/>
</dbReference>
<feature type="non-terminal residue" evidence="7">
    <location>
        <position position="1"/>
    </location>
</feature>
<evidence type="ECO:0000256" key="1">
    <source>
        <dbReference type="ARBA" id="ARBA00001231"/>
    </source>
</evidence>
<comment type="caution">
    <text evidence="7">The sequence shown here is derived from an EMBL/GenBank/DDBJ whole genome shotgun (WGS) entry which is preliminary data.</text>
</comment>
<evidence type="ECO:0000313" key="7">
    <source>
        <dbReference type="EMBL" id="KWX10994.1"/>
    </source>
</evidence>
<dbReference type="PANTHER" id="PTHR30480:SF13">
    <property type="entry name" value="BETA-HEXOSAMINIDASE"/>
    <property type="match status" value="1"/>
</dbReference>
<evidence type="ECO:0000256" key="5">
    <source>
        <dbReference type="ARBA" id="ARBA00023295"/>
    </source>
</evidence>
<evidence type="ECO:0000259" key="6">
    <source>
        <dbReference type="Pfam" id="PF00933"/>
    </source>
</evidence>
<dbReference type="AlphaFoldDB" id="A0A132NLS2"/>
<dbReference type="Gene3D" id="3.20.20.300">
    <property type="entry name" value="Glycoside hydrolase, family 3, N-terminal domain"/>
    <property type="match status" value="1"/>
</dbReference>
<dbReference type="EMBL" id="JYIK01000085">
    <property type="protein sequence ID" value="KWX10994.1"/>
    <property type="molecule type" value="Genomic_DNA"/>
</dbReference>
<dbReference type="InterPro" id="IPR001764">
    <property type="entry name" value="Glyco_hydro_3_N"/>
</dbReference>